<proteinExistence type="predicted"/>
<comment type="caution">
    <text evidence="1">The sequence shown here is derived from an EMBL/GenBank/DDBJ whole genome shotgun (WGS) entry which is preliminary data.</text>
</comment>
<dbReference type="PROSITE" id="PS51257">
    <property type="entry name" value="PROKAR_LIPOPROTEIN"/>
    <property type="match status" value="1"/>
</dbReference>
<reference evidence="1 2" key="1">
    <citation type="journal article" date="2013" name="Genome Announc.">
        <title>Draft Genome Sequence of Sphingobium lactosutens Strain DS20T, Isolated from a Hexachlorocyclohexane Dumpsite.</title>
        <authorList>
            <person name="Kumar R."/>
            <person name="Dwivedi V."/>
            <person name="Negi V."/>
            <person name="Khurana J.P."/>
            <person name="Lal R."/>
        </authorList>
    </citation>
    <scope>NUCLEOTIDE SEQUENCE [LARGE SCALE GENOMIC DNA]</scope>
    <source>
        <strain evidence="1 2">DS20</strain>
    </source>
</reference>
<accession>T0HJP3</accession>
<dbReference type="EMBL" id="ATDP01000097">
    <property type="protein sequence ID" value="EQB13237.1"/>
    <property type="molecule type" value="Genomic_DNA"/>
</dbReference>
<name>T0HJP3_9SPHN</name>
<evidence type="ECO:0008006" key="3">
    <source>
        <dbReference type="Google" id="ProtNLM"/>
    </source>
</evidence>
<dbReference type="AlphaFoldDB" id="T0HJP3"/>
<evidence type="ECO:0000313" key="2">
    <source>
        <dbReference type="Proteomes" id="UP000015531"/>
    </source>
</evidence>
<dbReference type="Proteomes" id="UP000015531">
    <property type="component" value="Unassembled WGS sequence"/>
</dbReference>
<gene>
    <name evidence="1" type="ORF">RLDS_15965</name>
</gene>
<organism evidence="1 2">
    <name type="scientific">Sphingobium lactosutens DS20</name>
    <dbReference type="NCBI Taxonomy" id="1331060"/>
    <lineage>
        <taxon>Bacteria</taxon>
        <taxon>Pseudomonadati</taxon>
        <taxon>Pseudomonadota</taxon>
        <taxon>Alphaproteobacteria</taxon>
        <taxon>Sphingomonadales</taxon>
        <taxon>Sphingomonadaceae</taxon>
        <taxon>Sphingobium</taxon>
    </lineage>
</organism>
<sequence>MQPPKGLMMKITVATLLAALALSGCGGRENEARKIAAHDLLDPNAAQFRKVEPAGENCFAGEINAKNKVGAYTGFRPFLVDLRKGEVAIAAEPPSDQHDSDAAISLARYGVFAADCGVDENLIPPA</sequence>
<protein>
    <recommendedName>
        <fullName evidence="3">Lipoprotein</fullName>
    </recommendedName>
</protein>
<evidence type="ECO:0000313" key="1">
    <source>
        <dbReference type="EMBL" id="EQB13237.1"/>
    </source>
</evidence>
<keyword evidence="2" id="KW-1185">Reference proteome</keyword>